<organism evidence="2 3">
    <name type="scientific">Ramazzottius varieornatus</name>
    <name type="common">Water bear</name>
    <name type="synonym">Tardigrade</name>
    <dbReference type="NCBI Taxonomy" id="947166"/>
    <lineage>
        <taxon>Eukaryota</taxon>
        <taxon>Metazoa</taxon>
        <taxon>Ecdysozoa</taxon>
        <taxon>Tardigrada</taxon>
        <taxon>Eutardigrada</taxon>
        <taxon>Parachela</taxon>
        <taxon>Hypsibioidea</taxon>
        <taxon>Ramazzottiidae</taxon>
        <taxon>Ramazzottius</taxon>
    </lineage>
</organism>
<dbReference type="EMBL" id="BDGG01000012">
    <property type="protein sequence ID" value="GAV05350.1"/>
    <property type="molecule type" value="Genomic_DNA"/>
</dbReference>
<dbReference type="GO" id="GO:0045145">
    <property type="term" value="F:single-stranded DNA 5'-3' DNA exonuclease activity"/>
    <property type="evidence" value="ECO:0007669"/>
    <property type="project" value="InterPro"/>
</dbReference>
<dbReference type="PANTHER" id="PTHR14464">
    <property type="entry name" value="EXONUCLEASE V"/>
    <property type="match status" value="1"/>
</dbReference>
<dbReference type="PANTHER" id="PTHR14464:SF4">
    <property type="entry name" value="EXONUCLEASE V"/>
    <property type="match status" value="1"/>
</dbReference>
<dbReference type="AlphaFoldDB" id="A0A1D1VV68"/>
<proteinExistence type="inferred from homology"/>
<keyword evidence="3" id="KW-1185">Reference proteome</keyword>
<dbReference type="Proteomes" id="UP000186922">
    <property type="component" value="Unassembled WGS sequence"/>
</dbReference>
<dbReference type="GO" id="GO:0036297">
    <property type="term" value="P:interstrand cross-link repair"/>
    <property type="evidence" value="ECO:0007669"/>
    <property type="project" value="TreeGrafter"/>
</dbReference>
<reference evidence="2 3" key="1">
    <citation type="journal article" date="2016" name="Nat. Commun.">
        <title>Extremotolerant tardigrade genome and improved radiotolerance of human cultured cells by tardigrade-unique protein.</title>
        <authorList>
            <person name="Hashimoto T."/>
            <person name="Horikawa D.D."/>
            <person name="Saito Y."/>
            <person name="Kuwahara H."/>
            <person name="Kozuka-Hata H."/>
            <person name="Shin-I T."/>
            <person name="Minakuchi Y."/>
            <person name="Ohishi K."/>
            <person name="Motoyama A."/>
            <person name="Aizu T."/>
            <person name="Enomoto A."/>
            <person name="Kondo K."/>
            <person name="Tanaka S."/>
            <person name="Hara Y."/>
            <person name="Koshikawa S."/>
            <person name="Sagara H."/>
            <person name="Miura T."/>
            <person name="Yokobori S."/>
            <person name="Miyagawa K."/>
            <person name="Suzuki Y."/>
            <person name="Kubo T."/>
            <person name="Oyama M."/>
            <person name="Kohara Y."/>
            <person name="Fujiyama A."/>
            <person name="Arakawa K."/>
            <person name="Katayama T."/>
            <person name="Toyoda A."/>
            <person name="Kunieda T."/>
        </authorList>
    </citation>
    <scope>NUCLEOTIDE SEQUENCE [LARGE SCALE GENOMIC DNA]</scope>
    <source>
        <strain evidence="2 3">YOKOZUNA-1</strain>
    </source>
</reference>
<evidence type="ECO:0000256" key="1">
    <source>
        <dbReference type="ARBA" id="ARBA00009797"/>
    </source>
</evidence>
<evidence type="ECO:0000313" key="2">
    <source>
        <dbReference type="EMBL" id="GAV05350.1"/>
    </source>
</evidence>
<accession>A0A1D1VV68</accession>
<protein>
    <submittedName>
        <fullName evidence="2">Uncharacterized protein</fullName>
    </submittedName>
</protein>
<comment type="caution">
    <text evidence="2">The sequence shown here is derived from an EMBL/GenBank/DDBJ whole genome shotgun (WGS) entry which is preliminary data.</text>
</comment>
<dbReference type="InterPro" id="IPR019190">
    <property type="entry name" value="EXOV"/>
</dbReference>
<name>A0A1D1VV68_RAMVA</name>
<dbReference type="Pfam" id="PF09810">
    <property type="entry name" value="Exo5"/>
    <property type="match status" value="1"/>
</dbReference>
<comment type="similarity">
    <text evidence="1">Belongs to the EXO5 family.</text>
</comment>
<sequence length="258" mass="28926">MQGARDGAVVHRQSQVKATAAMVAVPVNLQLSRLNSNEDWFASRYLVGPFRALRSLLTNTEGAIAPEVQMIGFVMGFEPPVTGKMDDVKLGRDGKTLVINDVKTLSTTDLPSNAEQKYIKLQLFLYLPLLRDFLAGNLALDKLGGTYDFDPEKGFSRCFQDVKAVLFDIPDKSIRELYGALVESLKELPKEIGLTVEYKLRLPEDEPKTLRTELLKYDEKQLKDKMTSFFAGHSKGSGHRKQTLMTSFFGSNKKQKTE</sequence>
<dbReference type="GO" id="GO:0005634">
    <property type="term" value="C:nucleus"/>
    <property type="evidence" value="ECO:0007669"/>
    <property type="project" value="TreeGrafter"/>
</dbReference>
<gene>
    <name evidence="2" type="primary">RvY_15498-1</name>
    <name evidence="2" type="synonym">RvY_15498.1</name>
    <name evidence="2" type="ORF">RvY_15498</name>
</gene>
<evidence type="ECO:0000313" key="3">
    <source>
        <dbReference type="Proteomes" id="UP000186922"/>
    </source>
</evidence>